<accession>A0A383E1C7</accession>
<proteinExistence type="predicted"/>
<reference evidence="1" key="1">
    <citation type="submission" date="2018-05" db="EMBL/GenBank/DDBJ databases">
        <authorList>
            <person name="Lanie J.A."/>
            <person name="Ng W.-L."/>
            <person name="Kazmierczak K.M."/>
            <person name="Andrzejewski T.M."/>
            <person name="Davidsen T.M."/>
            <person name="Wayne K.J."/>
            <person name="Tettelin H."/>
            <person name="Glass J.I."/>
            <person name="Rusch D."/>
            <person name="Podicherti R."/>
            <person name="Tsui H.-C.T."/>
            <person name="Winkler M.E."/>
        </authorList>
    </citation>
    <scope>NUCLEOTIDE SEQUENCE</scope>
</reference>
<evidence type="ECO:0000313" key="1">
    <source>
        <dbReference type="EMBL" id="SVE50616.1"/>
    </source>
</evidence>
<dbReference type="AlphaFoldDB" id="A0A383E1C7"/>
<organism evidence="1">
    <name type="scientific">marine metagenome</name>
    <dbReference type="NCBI Taxonomy" id="408172"/>
    <lineage>
        <taxon>unclassified sequences</taxon>
        <taxon>metagenomes</taxon>
        <taxon>ecological metagenomes</taxon>
    </lineage>
</organism>
<feature type="non-terminal residue" evidence="1">
    <location>
        <position position="1"/>
    </location>
</feature>
<protein>
    <submittedName>
        <fullName evidence="1">Uncharacterized protein</fullName>
    </submittedName>
</protein>
<feature type="non-terminal residue" evidence="1">
    <location>
        <position position="233"/>
    </location>
</feature>
<sequence length="233" mass="25522">LKDRFASRGGPTFTYRLTATQREAKPDFSLSFATAHFNVLRSAEPITDASKPTGSKLRVTVERKGDFKGEVRLVVEGLSAKVKVFNSTIAAKKNFTDLQFIAPPKTKVGVHRPTVKGAGDLGDRNATRAAIGPEGLDHLLFGIAPPVPFKHRGKYLFLTGIPSGSTYHRPYALERGGFDGPLTVRLADRQIRHLQGVADRVVKIPKGTKHFKFPIALAPRVEIGRTSRVQVMV</sequence>
<name>A0A383E1C7_9ZZZZ</name>
<dbReference type="EMBL" id="UINC01222024">
    <property type="protein sequence ID" value="SVE50616.1"/>
    <property type="molecule type" value="Genomic_DNA"/>
</dbReference>
<gene>
    <name evidence="1" type="ORF">METZ01_LOCUS503470</name>
</gene>